<proteinExistence type="predicted"/>
<evidence type="ECO:0000313" key="2">
    <source>
        <dbReference type="EMBL" id="CAA9272693.1"/>
    </source>
</evidence>
<dbReference type="EMBL" id="CADCTO010000398">
    <property type="protein sequence ID" value="CAA9272693.1"/>
    <property type="molecule type" value="Genomic_DNA"/>
</dbReference>
<evidence type="ECO:0000259" key="1">
    <source>
        <dbReference type="Pfam" id="PF05235"/>
    </source>
</evidence>
<dbReference type="Gene3D" id="1.40.20.10">
    <property type="entry name" value="CHAD domain"/>
    <property type="match status" value="1"/>
</dbReference>
<dbReference type="InterPro" id="IPR007899">
    <property type="entry name" value="CHAD_dom"/>
</dbReference>
<dbReference type="InterPro" id="IPR038186">
    <property type="entry name" value="CHAD_dom_sf"/>
</dbReference>
<sequence>MAKGVPIHKLTQPNKALRDSANVVLVRLQEMYEWAPAMRDPKNVEELHNMRIAAKRLRYTMELFAPCFNKEYAQAQKTIEEIQERIGAIHDCDVLLPLLARTLDKETNRERKEALRKGGGPPLFLAAEGLAPLIAAKKAERTRLYHEFVAFWDALPPETLFEKFQQIIQPDSALADKPK</sequence>
<dbReference type="PANTHER" id="PTHR39339:SF1">
    <property type="entry name" value="CHAD DOMAIN-CONTAINING PROTEIN"/>
    <property type="match status" value="1"/>
</dbReference>
<organism evidence="2">
    <name type="scientific">uncultured Armatimonadetes bacterium</name>
    <dbReference type="NCBI Taxonomy" id="157466"/>
    <lineage>
        <taxon>Bacteria</taxon>
        <taxon>Bacillati</taxon>
        <taxon>Armatimonadota</taxon>
        <taxon>environmental samples</taxon>
    </lineage>
</organism>
<reference evidence="2" key="1">
    <citation type="submission" date="2020-02" db="EMBL/GenBank/DDBJ databases">
        <authorList>
            <person name="Meier V. D."/>
        </authorList>
    </citation>
    <scope>NUCLEOTIDE SEQUENCE</scope>
    <source>
        <strain evidence="2">AVDCRST_MAG63</strain>
    </source>
</reference>
<name>A0A6J4J8W6_9BACT</name>
<gene>
    <name evidence="2" type="ORF">AVDCRST_MAG63-3039</name>
</gene>
<dbReference type="Pfam" id="PF05235">
    <property type="entry name" value="CHAD"/>
    <property type="match status" value="1"/>
</dbReference>
<accession>A0A6J4J8W6</accession>
<dbReference type="AlphaFoldDB" id="A0A6J4J8W6"/>
<protein>
    <recommendedName>
        <fullName evidence="1">CHAD domain-containing protein</fullName>
    </recommendedName>
</protein>
<dbReference type="PANTHER" id="PTHR39339">
    <property type="entry name" value="SLR1444 PROTEIN"/>
    <property type="match status" value="1"/>
</dbReference>
<feature type="domain" description="CHAD" evidence="1">
    <location>
        <begin position="29"/>
        <end position="99"/>
    </location>
</feature>